<dbReference type="PANTHER" id="PTHR43684:SF1">
    <property type="entry name" value="ENOYL-COA DELTA ISOMERASE 2"/>
    <property type="match status" value="1"/>
</dbReference>
<name>A0AA41WZM6_9ALTE</name>
<dbReference type="CDD" id="cd06558">
    <property type="entry name" value="crotonase-like"/>
    <property type="match status" value="1"/>
</dbReference>
<organism evidence="4 5">
    <name type="scientific">Opacimonas viscosa</name>
    <dbReference type="NCBI Taxonomy" id="2961944"/>
    <lineage>
        <taxon>Bacteria</taxon>
        <taxon>Pseudomonadati</taxon>
        <taxon>Pseudomonadota</taxon>
        <taxon>Gammaproteobacteria</taxon>
        <taxon>Alteromonadales</taxon>
        <taxon>Alteromonadaceae</taxon>
        <taxon>Opacimonas</taxon>
    </lineage>
</organism>
<dbReference type="InterPro" id="IPR001753">
    <property type="entry name" value="Enoyl-CoA_hydra/iso"/>
</dbReference>
<keyword evidence="3" id="KW-0413">Isomerase</keyword>
<comment type="caution">
    <text evidence="4">The sequence shown here is derived from an EMBL/GenBank/DDBJ whole genome shotgun (WGS) entry which is preliminary data.</text>
</comment>
<dbReference type="Pfam" id="PF00378">
    <property type="entry name" value="ECH_1"/>
    <property type="match status" value="1"/>
</dbReference>
<dbReference type="AlphaFoldDB" id="A0AA41WZM6"/>
<gene>
    <name evidence="4" type="ORF">NLF92_10640</name>
</gene>
<evidence type="ECO:0000256" key="3">
    <source>
        <dbReference type="ARBA" id="ARBA00023235"/>
    </source>
</evidence>
<keyword evidence="2" id="KW-0576">Peroxisome</keyword>
<dbReference type="PANTHER" id="PTHR43684">
    <property type="match status" value="1"/>
</dbReference>
<dbReference type="Proteomes" id="UP001165413">
    <property type="component" value="Unassembled WGS sequence"/>
</dbReference>
<keyword evidence="5" id="KW-1185">Reference proteome</keyword>
<evidence type="ECO:0000256" key="1">
    <source>
        <dbReference type="ARBA" id="ARBA00004275"/>
    </source>
</evidence>
<sequence>MNDLGLTAQQAKYCTTHIHEQVLTITMNTPAKLNGWTLPMMESFRAAFSKAADNDHVHAIIFTGTGPYFSAGVNLSSTIKLMAPKRLKALITEMNQALFDMFLAIPKPILVAINGPAIGASVTSATLCNHIIASSNATFLLPFARLGVPPEGCSSVHLPKLIGADNAERMMGPEGWVPTAQEAVQIGLIQGISKPEQLLADAQAIAKEWVRNGTPRAFMAGSEKAELLAANQAESIALGNAFLATPFLNGQAKFLWSKKKYMPALTFYLLVVTRPIWKYFL</sequence>
<dbReference type="Gene3D" id="3.90.226.10">
    <property type="entry name" value="2-enoyl-CoA Hydratase, Chain A, domain 1"/>
    <property type="match status" value="1"/>
</dbReference>
<proteinExistence type="predicted"/>
<dbReference type="GO" id="GO:0004165">
    <property type="term" value="F:delta(3)-delta(2)-enoyl-CoA isomerase activity"/>
    <property type="evidence" value="ECO:0007669"/>
    <property type="project" value="UniProtKB-ARBA"/>
</dbReference>
<dbReference type="RefSeq" id="WP_254101690.1">
    <property type="nucleotide sequence ID" value="NZ_JANATA010000020.1"/>
</dbReference>
<evidence type="ECO:0000313" key="4">
    <source>
        <dbReference type="EMBL" id="MCP3429402.1"/>
    </source>
</evidence>
<evidence type="ECO:0000256" key="2">
    <source>
        <dbReference type="ARBA" id="ARBA00023140"/>
    </source>
</evidence>
<dbReference type="EMBL" id="JANATA010000020">
    <property type="protein sequence ID" value="MCP3429402.1"/>
    <property type="molecule type" value="Genomic_DNA"/>
</dbReference>
<dbReference type="InterPro" id="IPR051053">
    <property type="entry name" value="ECH/Chromodomain_protein"/>
</dbReference>
<evidence type="ECO:0000313" key="5">
    <source>
        <dbReference type="Proteomes" id="UP001165413"/>
    </source>
</evidence>
<reference evidence="4" key="1">
    <citation type="submission" date="2022-07" db="EMBL/GenBank/DDBJ databases">
        <title>Characterization of the Novel Bacterium Alteromonas immobilis LMIT006 and Alteromonas gregis LMIT007.</title>
        <authorList>
            <person name="Lin X."/>
        </authorList>
    </citation>
    <scope>NUCLEOTIDE SEQUENCE</scope>
    <source>
        <strain evidence="4">LMIT007</strain>
    </source>
</reference>
<protein>
    <submittedName>
        <fullName evidence="4">Enoyl-CoA hydratase/isomerase family protein</fullName>
    </submittedName>
</protein>
<dbReference type="SUPFAM" id="SSF52096">
    <property type="entry name" value="ClpP/crotonase"/>
    <property type="match status" value="1"/>
</dbReference>
<comment type="subcellular location">
    <subcellularLocation>
        <location evidence="1">Peroxisome</location>
    </subcellularLocation>
</comment>
<accession>A0AA41WZM6</accession>
<dbReference type="InterPro" id="IPR029045">
    <property type="entry name" value="ClpP/crotonase-like_dom_sf"/>
</dbReference>